<dbReference type="Pfam" id="PF07686">
    <property type="entry name" value="V-set"/>
    <property type="match status" value="1"/>
</dbReference>
<dbReference type="Proteomes" id="UP000288216">
    <property type="component" value="Unassembled WGS sequence"/>
</dbReference>
<dbReference type="InterPro" id="IPR007110">
    <property type="entry name" value="Ig-like_dom"/>
</dbReference>
<name>A0A401PI28_SCYTO</name>
<dbReference type="Gene3D" id="2.60.40.10">
    <property type="entry name" value="Immunoglobulins"/>
    <property type="match status" value="2"/>
</dbReference>
<dbReference type="SUPFAM" id="SSF48726">
    <property type="entry name" value="Immunoglobulin"/>
    <property type="match status" value="2"/>
</dbReference>
<feature type="region of interest" description="Disordered" evidence="4">
    <location>
        <begin position="392"/>
        <end position="425"/>
    </location>
</feature>
<dbReference type="OrthoDB" id="8920197at2759"/>
<sequence>MLYLQLFQYENEERLTTSAGLTSANKTMWILIPLICSLPVSGALWAEKKVTGIVGRAITINCHYDVKHREKVKYWCDGVTIQCSVLVKSGNSNGRRGRMSITDNKAEGIFVVTVQDLRSEDTGWYSCGIKIYGPDALFGVELQISEESVSVPVLRFLSLPTVSCSGGSVTVSCESVRGSLPIQYTWTEEAPSEESKISDTNELDLRCQSFKQQQHQYYCTASNNQGEQSSEMVNVSVINLSEQNCSYVVKISSNGTGYSCESSPTHPPSTFMASAVYIVLGVLGVMLIVFAVFLLLYLKENNKDSNAVKFHPKDKTMSDNQQLVAEESIVYATVTAAGSSFPGTQSKGNAQIENDKNGIAYAAVQFQKKSPAQGGEVERHSANNVDRVTYSGINFQNQPPEHNRKTSSLNTPQDSEMAVYANVTH</sequence>
<evidence type="ECO:0000259" key="6">
    <source>
        <dbReference type="PROSITE" id="PS50835"/>
    </source>
</evidence>
<dbReference type="GO" id="GO:0004888">
    <property type="term" value="F:transmembrane signaling receptor activity"/>
    <property type="evidence" value="ECO:0007669"/>
    <property type="project" value="TreeGrafter"/>
</dbReference>
<evidence type="ECO:0000313" key="8">
    <source>
        <dbReference type="Proteomes" id="UP000288216"/>
    </source>
</evidence>
<dbReference type="InterPro" id="IPR013783">
    <property type="entry name" value="Ig-like_fold"/>
</dbReference>
<evidence type="ECO:0000256" key="3">
    <source>
        <dbReference type="ARBA" id="ARBA00023136"/>
    </source>
</evidence>
<evidence type="ECO:0000313" key="7">
    <source>
        <dbReference type="EMBL" id="GCB72748.1"/>
    </source>
</evidence>
<keyword evidence="8" id="KW-1185">Reference proteome</keyword>
<keyword evidence="2 5" id="KW-0812">Transmembrane</keyword>
<dbReference type="PANTHER" id="PTHR11860:SF87">
    <property type="entry name" value="CMRF35-LIKE MOLECULE 8"/>
    <property type="match status" value="1"/>
</dbReference>
<comment type="subcellular location">
    <subcellularLocation>
        <location evidence="1">Membrane</location>
    </subcellularLocation>
</comment>
<dbReference type="EMBL" id="BFAA01000523">
    <property type="protein sequence ID" value="GCB72748.1"/>
    <property type="molecule type" value="Genomic_DNA"/>
</dbReference>
<feature type="transmembrane region" description="Helical" evidence="5">
    <location>
        <begin position="275"/>
        <end position="298"/>
    </location>
</feature>
<dbReference type="OMA" id="ECHYETE"/>
<reference evidence="7 8" key="1">
    <citation type="journal article" date="2018" name="Nat. Ecol. Evol.">
        <title>Shark genomes provide insights into elasmobranch evolution and the origin of vertebrates.</title>
        <authorList>
            <person name="Hara Y"/>
            <person name="Yamaguchi K"/>
            <person name="Onimaru K"/>
            <person name="Kadota M"/>
            <person name="Koyanagi M"/>
            <person name="Keeley SD"/>
            <person name="Tatsumi K"/>
            <person name="Tanaka K"/>
            <person name="Motone F"/>
            <person name="Kageyama Y"/>
            <person name="Nozu R"/>
            <person name="Adachi N"/>
            <person name="Nishimura O"/>
            <person name="Nakagawa R"/>
            <person name="Tanegashima C"/>
            <person name="Kiyatake I"/>
            <person name="Matsumoto R"/>
            <person name="Murakumo K"/>
            <person name="Nishida K"/>
            <person name="Terakita A"/>
            <person name="Kuratani S"/>
            <person name="Sato K"/>
            <person name="Hyodo S Kuraku.S."/>
        </authorList>
    </citation>
    <scope>NUCLEOTIDE SEQUENCE [LARGE SCALE GENOMIC DNA]</scope>
</reference>
<evidence type="ECO:0000256" key="4">
    <source>
        <dbReference type="SAM" id="MobiDB-lite"/>
    </source>
</evidence>
<accession>A0A401PI28</accession>
<dbReference type="PROSITE" id="PS50835">
    <property type="entry name" value="IG_LIKE"/>
    <property type="match status" value="1"/>
</dbReference>
<dbReference type="InterPro" id="IPR036179">
    <property type="entry name" value="Ig-like_dom_sf"/>
</dbReference>
<feature type="domain" description="Ig-like" evidence="6">
    <location>
        <begin position="152"/>
        <end position="236"/>
    </location>
</feature>
<feature type="compositionally biased region" description="Polar residues" evidence="4">
    <location>
        <begin position="392"/>
        <end position="414"/>
    </location>
</feature>
<dbReference type="AlphaFoldDB" id="A0A401PI28"/>
<protein>
    <recommendedName>
        <fullName evidence="6">Ig-like domain-containing protein</fullName>
    </recommendedName>
</protein>
<dbReference type="GO" id="GO:0005886">
    <property type="term" value="C:plasma membrane"/>
    <property type="evidence" value="ECO:0007669"/>
    <property type="project" value="TreeGrafter"/>
</dbReference>
<keyword evidence="3 5" id="KW-0472">Membrane</keyword>
<dbReference type="InterPro" id="IPR013106">
    <property type="entry name" value="Ig_V-set"/>
</dbReference>
<dbReference type="PANTHER" id="PTHR11860">
    <property type="entry name" value="POLYMERIC-IMMUNOGLOBULIN RECEPTOR"/>
    <property type="match status" value="1"/>
</dbReference>
<keyword evidence="5" id="KW-1133">Transmembrane helix</keyword>
<evidence type="ECO:0000256" key="5">
    <source>
        <dbReference type="SAM" id="Phobius"/>
    </source>
</evidence>
<dbReference type="CDD" id="cd05716">
    <property type="entry name" value="IgV_pIgR_like"/>
    <property type="match status" value="1"/>
</dbReference>
<organism evidence="7 8">
    <name type="scientific">Scyliorhinus torazame</name>
    <name type="common">Cloudy catshark</name>
    <name type="synonym">Catulus torazame</name>
    <dbReference type="NCBI Taxonomy" id="75743"/>
    <lineage>
        <taxon>Eukaryota</taxon>
        <taxon>Metazoa</taxon>
        <taxon>Chordata</taxon>
        <taxon>Craniata</taxon>
        <taxon>Vertebrata</taxon>
        <taxon>Chondrichthyes</taxon>
        <taxon>Elasmobranchii</taxon>
        <taxon>Galeomorphii</taxon>
        <taxon>Galeoidea</taxon>
        <taxon>Carcharhiniformes</taxon>
        <taxon>Scyliorhinidae</taxon>
        <taxon>Scyliorhinus</taxon>
    </lineage>
</organism>
<dbReference type="InterPro" id="IPR003599">
    <property type="entry name" value="Ig_sub"/>
</dbReference>
<comment type="caution">
    <text evidence="7">The sequence shown here is derived from an EMBL/GenBank/DDBJ whole genome shotgun (WGS) entry which is preliminary data.</text>
</comment>
<dbReference type="STRING" id="75743.A0A401PI28"/>
<dbReference type="InterPro" id="IPR050671">
    <property type="entry name" value="CD300_family_receptors"/>
</dbReference>
<gene>
    <name evidence="7" type="ORF">scyTo_0002162</name>
</gene>
<evidence type="ECO:0000256" key="2">
    <source>
        <dbReference type="ARBA" id="ARBA00022692"/>
    </source>
</evidence>
<evidence type="ECO:0000256" key="1">
    <source>
        <dbReference type="ARBA" id="ARBA00004370"/>
    </source>
</evidence>
<proteinExistence type="predicted"/>
<dbReference type="SMART" id="SM00409">
    <property type="entry name" value="IG"/>
    <property type="match status" value="2"/>
</dbReference>